<protein>
    <submittedName>
        <fullName evidence="2">HNH endonuclease</fullName>
    </submittedName>
</protein>
<dbReference type="Pfam" id="PF14239">
    <property type="entry name" value="RRXRR"/>
    <property type="match status" value="1"/>
</dbReference>
<evidence type="ECO:0000313" key="2">
    <source>
        <dbReference type="EMBL" id="BAP55605.1"/>
    </source>
</evidence>
<accession>A0A090AKN2</accession>
<keyword evidence="3" id="KW-1185">Reference proteome</keyword>
<dbReference type="PANTHER" id="PTHR33877">
    <property type="entry name" value="SLL1193 PROTEIN"/>
    <property type="match status" value="1"/>
</dbReference>
<keyword evidence="2" id="KW-0378">Hydrolase</keyword>
<dbReference type="STRING" id="40754.THII_1308"/>
<dbReference type="GO" id="GO:0004519">
    <property type="term" value="F:endonuclease activity"/>
    <property type="evidence" value="ECO:0007669"/>
    <property type="project" value="UniProtKB-KW"/>
</dbReference>
<dbReference type="PANTHER" id="PTHR33877:SF1">
    <property type="entry name" value="TYPE IV METHYL-DIRECTED RESTRICTION ENZYME ECOKMCRA"/>
    <property type="match status" value="1"/>
</dbReference>
<dbReference type="HOGENOM" id="CLU_036716_0_0_6"/>
<dbReference type="InterPro" id="IPR025938">
    <property type="entry name" value="RRXRR_dom"/>
</dbReference>
<feature type="domain" description="HNH nuclease" evidence="1">
    <location>
        <begin position="194"/>
        <end position="245"/>
    </location>
</feature>
<keyword evidence="2" id="KW-0255">Endonuclease</keyword>
<dbReference type="InterPro" id="IPR047693">
    <property type="entry name" value="RNA-guided_IscB-like"/>
</dbReference>
<dbReference type="Gene3D" id="1.10.30.50">
    <property type="match status" value="1"/>
</dbReference>
<dbReference type="InterPro" id="IPR052892">
    <property type="entry name" value="NA-targeting_endonuclease"/>
</dbReference>
<dbReference type="CDD" id="cd00085">
    <property type="entry name" value="HNHc"/>
    <property type="match status" value="1"/>
</dbReference>
<dbReference type="KEGG" id="tig:THII_1308"/>
<name>A0A090AKN2_9GAMM</name>
<gene>
    <name evidence="2" type="ORF">THII_1308</name>
</gene>
<dbReference type="EMBL" id="AP014633">
    <property type="protein sequence ID" value="BAP55605.1"/>
    <property type="molecule type" value="Genomic_DNA"/>
</dbReference>
<organism evidence="2 3">
    <name type="scientific">Thioploca ingrica</name>
    <dbReference type="NCBI Taxonomy" id="40754"/>
    <lineage>
        <taxon>Bacteria</taxon>
        <taxon>Pseudomonadati</taxon>
        <taxon>Pseudomonadota</taxon>
        <taxon>Gammaproteobacteria</taxon>
        <taxon>Thiotrichales</taxon>
        <taxon>Thiotrichaceae</taxon>
        <taxon>Thioploca</taxon>
    </lineage>
</organism>
<dbReference type="SMART" id="SM00507">
    <property type="entry name" value="HNHc"/>
    <property type="match status" value="1"/>
</dbReference>
<dbReference type="AlphaFoldDB" id="A0A090AKN2"/>
<dbReference type="Pfam" id="PF14279">
    <property type="entry name" value="HNH_5"/>
    <property type="match status" value="1"/>
</dbReference>
<evidence type="ECO:0000313" key="3">
    <source>
        <dbReference type="Proteomes" id="UP000031623"/>
    </source>
</evidence>
<dbReference type="InterPro" id="IPR003615">
    <property type="entry name" value="HNH_nuc"/>
</dbReference>
<dbReference type="InterPro" id="IPR029471">
    <property type="entry name" value="HNH_5"/>
</dbReference>
<proteinExistence type="predicted"/>
<keyword evidence="2" id="KW-0540">Nuclease</keyword>
<evidence type="ECO:0000259" key="1">
    <source>
        <dbReference type="SMART" id="SM00507"/>
    </source>
</evidence>
<dbReference type="NCBIfam" id="NF040563">
    <property type="entry name" value="guided_IscB"/>
    <property type="match status" value="1"/>
</dbReference>
<sequence>MAVFVLDRQKKPLMPCSEKRARRLLERGRAVVVKRYPFAIRLKDRVGGELQPIRVKLDPGSKQTGVAIVRESKNIDTETGEITRKINILSLLHLHHRGLAISANLTSRRAMRKRRRNNLRYREARFDNRTKPTGWLAPSLQHRVDTAISWIKKLQRVAPVTALSQELVRFDLQQLESPEISGIEYQQGELQGYEVRKYLLDKWDRKCAYCGVEQVPLEIEHIVPKSAGGSHQVSNLTLACIPCNQKKGSQALDIFLAKQPQLLQKIKAQAQQPLKDAAAVNSTRWALANALKTTGNPVELASGGRTQFNRIRLDIPKSHALDAACVGIVDTVQDWNKPTLEIKCTGRGSYQRTRLDKFGFPRGYLMRSKSAFGFQTGDMVKAVVTKGKKVGEYVGRVAIRASGSFNITTLIETIQGISHKYCQMISRNDGYGYSLQPKIAN</sequence>
<dbReference type="Proteomes" id="UP000031623">
    <property type="component" value="Chromosome"/>
</dbReference>
<reference evidence="2 3" key="1">
    <citation type="journal article" date="2014" name="ISME J.">
        <title>Ecophysiology of Thioploca ingrica as revealed by the complete genome sequence supplemented with proteomic evidence.</title>
        <authorList>
            <person name="Kojima H."/>
            <person name="Ogura Y."/>
            <person name="Yamamoto N."/>
            <person name="Togashi T."/>
            <person name="Mori H."/>
            <person name="Watanabe T."/>
            <person name="Nemoto F."/>
            <person name="Kurokawa K."/>
            <person name="Hayashi T."/>
            <person name="Fukui M."/>
        </authorList>
    </citation>
    <scope>NUCLEOTIDE SEQUENCE [LARGE SCALE GENOMIC DNA]</scope>
</reference>